<comment type="caution">
    <text evidence="1">The sequence shown here is derived from an EMBL/GenBank/DDBJ whole genome shotgun (WGS) entry which is preliminary data.</text>
</comment>
<dbReference type="Proteomes" id="UP001190700">
    <property type="component" value="Unassembled WGS sequence"/>
</dbReference>
<protein>
    <submittedName>
        <fullName evidence="1">Uncharacterized protein</fullName>
    </submittedName>
</protein>
<reference evidence="1 2" key="1">
    <citation type="journal article" date="2015" name="Genome Biol. Evol.">
        <title>Comparative Genomics of a Bacterivorous Green Alga Reveals Evolutionary Causalities and Consequences of Phago-Mixotrophic Mode of Nutrition.</title>
        <authorList>
            <person name="Burns J.A."/>
            <person name="Paasch A."/>
            <person name="Narechania A."/>
            <person name="Kim E."/>
        </authorList>
    </citation>
    <scope>NUCLEOTIDE SEQUENCE [LARGE SCALE GENOMIC DNA]</scope>
    <source>
        <strain evidence="1 2">PLY_AMNH</strain>
    </source>
</reference>
<gene>
    <name evidence="1" type="ORF">CYMTET_41509</name>
</gene>
<name>A0AAE0F2G1_9CHLO</name>
<dbReference type="EMBL" id="LGRX02027617">
    <property type="protein sequence ID" value="KAK3249054.1"/>
    <property type="molecule type" value="Genomic_DNA"/>
</dbReference>
<proteinExistence type="predicted"/>
<organism evidence="1 2">
    <name type="scientific">Cymbomonas tetramitiformis</name>
    <dbReference type="NCBI Taxonomy" id="36881"/>
    <lineage>
        <taxon>Eukaryota</taxon>
        <taxon>Viridiplantae</taxon>
        <taxon>Chlorophyta</taxon>
        <taxon>Pyramimonadophyceae</taxon>
        <taxon>Pyramimonadales</taxon>
        <taxon>Pyramimonadaceae</taxon>
        <taxon>Cymbomonas</taxon>
    </lineage>
</organism>
<sequence>MASTKRNCSGPCPAFSDVRHTADELLLATKRACALMGLGAFIEGDSPVDTVADFSHATTSDSANNIVCGWKCFDGHECNCHTIALAVIKYLESPGVAKVFKKLRGMTTHFNHSVIGRHVLHDCQEIYGLTSTSPPQDNATRGGWKGAFIMAEWYLQNQEGVQFYDVEQPKKAPTVVDNPDGSKTPDNGILTIEKKVVVPKAEPKKQLVSFLEESDDAEEVAVVEAVEPETGAEEADCAVHDVVLGNDPS</sequence>
<accession>A0AAE0F2G1</accession>
<keyword evidence="2" id="KW-1185">Reference proteome</keyword>
<evidence type="ECO:0000313" key="2">
    <source>
        <dbReference type="Proteomes" id="UP001190700"/>
    </source>
</evidence>
<dbReference type="AlphaFoldDB" id="A0AAE0F2G1"/>
<evidence type="ECO:0000313" key="1">
    <source>
        <dbReference type="EMBL" id="KAK3249054.1"/>
    </source>
</evidence>